<evidence type="ECO:0000256" key="1">
    <source>
        <dbReference type="ARBA" id="ARBA00022768"/>
    </source>
</evidence>
<accession>A0A0F8XZ13</accession>
<dbReference type="PANTHER" id="PTHR11741">
    <property type="entry name" value="ELONGATION FACTOR TS"/>
    <property type="match status" value="1"/>
</dbReference>
<dbReference type="InterPro" id="IPR014039">
    <property type="entry name" value="Transl_elong_EFTs/EF1B_dimer"/>
</dbReference>
<sequence length="161" mass="17856">YIHSGGYIGAMVEVNCETDFVARTDEFKELAHHLAMQVAAMSPQFISEEEIPDSNGSVRSSFSASKEEILDSNWLMRSSFSSSCALELRYPAPARPETPINRRVKIREAIANFDFMLIAALSMKGQTTQRRPPLRVEAVPAGERRLRIAPANDGRGSWGSP</sequence>
<proteinExistence type="predicted"/>
<dbReference type="InterPro" id="IPR036402">
    <property type="entry name" value="EF-Ts_dimer_sf"/>
</dbReference>
<dbReference type="EMBL" id="LAZR01056400">
    <property type="protein sequence ID" value="KKK74268.1"/>
    <property type="molecule type" value="Genomic_DNA"/>
</dbReference>
<dbReference type="AlphaFoldDB" id="A0A0F8XZ13"/>
<dbReference type="PANTHER" id="PTHR11741:SF10">
    <property type="entry name" value="POLYPROTEIN OF EF-TS, CHLOROPLASTIC"/>
    <property type="match status" value="1"/>
</dbReference>
<keyword evidence="2" id="KW-0648">Protein biosynthesis</keyword>
<evidence type="ECO:0000256" key="2">
    <source>
        <dbReference type="ARBA" id="ARBA00022917"/>
    </source>
</evidence>
<name>A0A0F8XZ13_9ZZZZ</name>
<keyword evidence="1" id="KW-0251">Elongation factor</keyword>
<organism evidence="5">
    <name type="scientific">marine sediment metagenome</name>
    <dbReference type="NCBI Taxonomy" id="412755"/>
    <lineage>
        <taxon>unclassified sequences</taxon>
        <taxon>metagenomes</taxon>
        <taxon>ecological metagenomes</taxon>
    </lineage>
</organism>
<gene>
    <name evidence="5" type="ORF">LCGC14_2885460</name>
</gene>
<comment type="function">
    <text evidence="3">Associates with the EF-Tu.GDP complex and induces the exchange of GDP to GTP. It remains bound to the aminoacyl-tRNA.EF-Tu.GTP complex up to the GTP hydrolysis stage on the ribosome.</text>
</comment>
<protein>
    <recommendedName>
        <fullName evidence="4">Translation elongation factor EFTs/EF1B dimerisation domain-containing protein</fullName>
    </recommendedName>
</protein>
<dbReference type="InterPro" id="IPR018101">
    <property type="entry name" value="Transl_elong_Ts_CS"/>
</dbReference>
<dbReference type="Pfam" id="PF00889">
    <property type="entry name" value="EF_TS"/>
    <property type="match status" value="1"/>
</dbReference>
<evidence type="ECO:0000259" key="4">
    <source>
        <dbReference type="Pfam" id="PF00889"/>
    </source>
</evidence>
<evidence type="ECO:0000313" key="5">
    <source>
        <dbReference type="EMBL" id="KKK74268.1"/>
    </source>
</evidence>
<dbReference type="GO" id="GO:0005739">
    <property type="term" value="C:mitochondrion"/>
    <property type="evidence" value="ECO:0007669"/>
    <property type="project" value="GOC"/>
</dbReference>
<evidence type="ECO:0000256" key="3">
    <source>
        <dbReference type="ARBA" id="ARBA00025453"/>
    </source>
</evidence>
<dbReference type="Gene3D" id="3.30.479.20">
    <property type="entry name" value="Elongation factor Ts, dimerisation domain"/>
    <property type="match status" value="1"/>
</dbReference>
<feature type="domain" description="Translation elongation factor EFTs/EF1B dimerisation" evidence="4">
    <location>
        <begin position="9"/>
        <end position="33"/>
    </location>
</feature>
<reference evidence="5" key="1">
    <citation type="journal article" date="2015" name="Nature">
        <title>Complex archaea that bridge the gap between prokaryotes and eukaryotes.</title>
        <authorList>
            <person name="Spang A."/>
            <person name="Saw J.H."/>
            <person name="Jorgensen S.L."/>
            <person name="Zaremba-Niedzwiedzka K."/>
            <person name="Martijn J."/>
            <person name="Lind A.E."/>
            <person name="van Eijk R."/>
            <person name="Schleper C."/>
            <person name="Guy L."/>
            <person name="Ettema T.J."/>
        </authorList>
    </citation>
    <scope>NUCLEOTIDE SEQUENCE</scope>
</reference>
<dbReference type="SUPFAM" id="SSF54713">
    <property type="entry name" value="Elongation factor Ts (EF-Ts), dimerisation domain"/>
    <property type="match status" value="1"/>
</dbReference>
<dbReference type="GO" id="GO:0070125">
    <property type="term" value="P:mitochondrial translational elongation"/>
    <property type="evidence" value="ECO:0007669"/>
    <property type="project" value="TreeGrafter"/>
</dbReference>
<feature type="non-terminal residue" evidence="5">
    <location>
        <position position="1"/>
    </location>
</feature>
<dbReference type="PROSITE" id="PS01127">
    <property type="entry name" value="EF_TS_2"/>
    <property type="match status" value="1"/>
</dbReference>
<dbReference type="InterPro" id="IPR001816">
    <property type="entry name" value="Transl_elong_EFTs/EF1B"/>
</dbReference>
<comment type="caution">
    <text evidence="5">The sequence shown here is derived from an EMBL/GenBank/DDBJ whole genome shotgun (WGS) entry which is preliminary data.</text>
</comment>
<dbReference type="GO" id="GO:0003746">
    <property type="term" value="F:translation elongation factor activity"/>
    <property type="evidence" value="ECO:0007669"/>
    <property type="project" value="UniProtKB-KW"/>
</dbReference>